<proteinExistence type="predicted"/>
<dbReference type="AlphaFoldDB" id="A0A6D2JF70"/>
<keyword evidence="11" id="KW-1185">Reference proteome</keyword>
<evidence type="ECO:0000256" key="7">
    <source>
        <dbReference type="ARBA" id="ARBA00022918"/>
    </source>
</evidence>
<dbReference type="Gene3D" id="2.40.70.10">
    <property type="entry name" value="Acid Proteases"/>
    <property type="match status" value="1"/>
</dbReference>
<dbReference type="InterPro" id="IPR043128">
    <property type="entry name" value="Rev_trsase/Diguanyl_cyclase"/>
</dbReference>
<name>A0A6D2JF70_9BRAS</name>
<dbReference type="CDD" id="cd09274">
    <property type="entry name" value="RNase_HI_RT_Ty3"/>
    <property type="match status" value="1"/>
</dbReference>
<keyword evidence="8" id="KW-0511">Multifunctional enzyme</keyword>
<dbReference type="PANTHER" id="PTHR37984:SF5">
    <property type="entry name" value="PROTEIN NYNRIN-LIKE"/>
    <property type="match status" value="1"/>
</dbReference>
<dbReference type="InterPro" id="IPR021109">
    <property type="entry name" value="Peptidase_aspartic_dom_sf"/>
</dbReference>
<feature type="domain" description="Reverse transcriptase" evidence="9">
    <location>
        <begin position="307"/>
        <end position="486"/>
    </location>
</feature>
<dbReference type="EMBL" id="CACVBM020001163">
    <property type="protein sequence ID" value="CAA7036030.1"/>
    <property type="molecule type" value="Genomic_DNA"/>
</dbReference>
<dbReference type="Gene3D" id="3.10.10.10">
    <property type="entry name" value="HIV Type 1 Reverse Transcriptase, subunit A, domain 1"/>
    <property type="match status" value="1"/>
</dbReference>
<gene>
    <name evidence="10" type="ORF">MERR_LOCUS23265</name>
</gene>
<dbReference type="FunFam" id="3.30.70.270:FF:000020">
    <property type="entry name" value="Transposon Tf2-6 polyprotein-like Protein"/>
    <property type="match status" value="1"/>
</dbReference>
<keyword evidence="7" id="KW-0695">RNA-directed DNA polymerase</keyword>
<dbReference type="InterPro" id="IPR000477">
    <property type="entry name" value="RT_dom"/>
</dbReference>
<sequence length="707" mass="81002">MLKLTPAEIAEKKRLGLCFKCPEKWSRTHACQNMMLQVFTVINDEEIEIVEEDWMVKMEDKENVEPVLMELSLSSYLGLDSPAVTKLWGEIDNVKVVVMIDSGATHNFIDPSVLSKTRLTPTKNRCLEILLGTGITVNGHGVCRNVGVTLQSHEFEMNFVVLELGNAEVILGIDWLRTLGKCEHEWDKHEMSFMYKGSLITLYGDPALQKEGKSFKENHALNSLELASFDLDFFEVNNVEVTDNIPEEVEEVLTRFDHVFAEPTQLPPIRGREHTINLLPGVGPVSVRPYRYPHAYKEEMEKLVTQMLEPGTRPSKSPFSSPVLLVKKKDGSWRFCIDYRALNKATVADKFPIHVIDQLFDELHGARVFSKLDLRAGYHQIRMMEADIEKTAFRTSNGHYEFLVMPFGLTNAPATFQALMNEILRPYLGSFVLVFFDDILIFSSSVSEHIKHLMTVLEVFEEHRLFANRKKCLFGQSRVDYLGHIISANGVATDPSKTEAMKKWPVPRSVKELRGFLGLTGYYRKFVKGYGAIARPLTDLLKKDQFEWSPRAQVAFEELKNAMMTAPVLALPNFSEPFIVESDASGYGLGAVLMQNQRPIAFFSSGLSDREQIKPIYERELMAVVLAIQKWRHYLLGRKFFVHTDQKSLKFLLEQREVSMEYQKWLTKLLGYNFEIIFKPGVGTKQRMVYPELFLEINNRCWLSLQP</sequence>
<evidence type="ECO:0000256" key="3">
    <source>
        <dbReference type="ARBA" id="ARBA00022695"/>
    </source>
</evidence>
<keyword evidence="4" id="KW-0540">Nuclease</keyword>
<dbReference type="OrthoDB" id="1103067at2759"/>
<dbReference type="InterPro" id="IPR050951">
    <property type="entry name" value="Retrovirus_Pol_polyprotein"/>
</dbReference>
<dbReference type="CDD" id="cd01647">
    <property type="entry name" value="RT_LTR"/>
    <property type="match status" value="1"/>
</dbReference>
<dbReference type="SUPFAM" id="SSF50630">
    <property type="entry name" value="Acid proteases"/>
    <property type="match status" value="1"/>
</dbReference>
<evidence type="ECO:0000256" key="2">
    <source>
        <dbReference type="ARBA" id="ARBA00022679"/>
    </source>
</evidence>
<keyword evidence="1" id="KW-0645">Protease</keyword>
<dbReference type="FunFam" id="3.10.10.10:FF:000007">
    <property type="entry name" value="Retrovirus-related Pol polyprotein from transposon 17.6-like Protein"/>
    <property type="match status" value="1"/>
</dbReference>
<evidence type="ECO:0000313" key="11">
    <source>
        <dbReference type="Proteomes" id="UP000467841"/>
    </source>
</evidence>
<dbReference type="Pfam" id="PF08284">
    <property type="entry name" value="RVP_2"/>
    <property type="match status" value="1"/>
</dbReference>
<reference evidence="10" key="1">
    <citation type="submission" date="2020-01" db="EMBL/GenBank/DDBJ databases">
        <authorList>
            <person name="Mishra B."/>
        </authorList>
    </citation>
    <scope>NUCLEOTIDE SEQUENCE [LARGE SCALE GENOMIC DNA]</scope>
</reference>
<accession>A0A6D2JF70</accession>
<comment type="caution">
    <text evidence="10">The sequence shown here is derived from an EMBL/GenBank/DDBJ whole genome shotgun (WGS) entry which is preliminary data.</text>
</comment>
<dbReference type="PANTHER" id="PTHR37984">
    <property type="entry name" value="PROTEIN CBG26694"/>
    <property type="match status" value="1"/>
</dbReference>
<dbReference type="Pfam" id="PF00078">
    <property type="entry name" value="RVT_1"/>
    <property type="match status" value="1"/>
</dbReference>
<dbReference type="Gene3D" id="3.10.20.370">
    <property type="match status" value="1"/>
</dbReference>
<keyword evidence="5" id="KW-0255">Endonuclease</keyword>
<dbReference type="GO" id="GO:0004519">
    <property type="term" value="F:endonuclease activity"/>
    <property type="evidence" value="ECO:0007669"/>
    <property type="project" value="UniProtKB-KW"/>
</dbReference>
<organism evidence="10 11">
    <name type="scientific">Microthlaspi erraticum</name>
    <dbReference type="NCBI Taxonomy" id="1685480"/>
    <lineage>
        <taxon>Eukaryota</taxon>
        <taxon>Viridiplantae</taxon>
        <taxon>Streptophyta</taxon>
        <taxon>Embryophyta</taxon>
        <taxon>Tracheophyta</taxon>
        <taxon>Spermatophyta</taxon>
        <taxon>Magnoliopsida</taxon>
        <taxon>eudicotyledons</taxon>
        <taxon>Gunneridae</taxon>
        <taxon>Pentapetalae</taxon>
        <taxon>rosids</taxon>
        <taxon>malvids</taxon>
        <taxon>Brassicales</taxon>
        <taxon>Brassicaceae</taxon>
        <taxon>Coluteocarpeae</taxon>
        <taxon>Microthlaspi</taxon>
    </lineage>
</organism>
<dbReference type="InterPro" id="IPR043502">
    <property type="entry name" value="DNA/RNA_pol_sf"/>
</dbReference>
<dbReference type="Gene3D" id="3.30.70.270">
    <property type="match status" value="2"/>
</dbReference>
<protein>
    <recommendedName>
        <fullName evidence="9">Reverse transcriptase domain-containing protein</fullName>
    </recommendedName>
</protein>
<dbReference type="Pfam" id="PF17919">
    <property type="entry name" value="RT_RNaseH_2"/>
    <property type="match status" value="1"/>
</dbReference>
<evidence type="ECO:0000313" key="10">
    <source>
        <dbReference type="EMBL" id="CAA7036030.1"/>
    </source>
</evidence>
<evidence type="ECO:0000256" key="8">
    <source>
        <dbReference type="ARBA" id="ARBA00023268"/>
    </source>
</evidence>
<keyword evidence="6" id="KW-0378">Hydrolase</keyword>
<dbReference type="CDD" id="cd00303">
    <property type="entry name" value="retropepsin_like"/>
    <property type="match status" value="1"/>
</dbReference>
<dbReference type="GO" id="GO:0008233">
    <property type="term" value="F:peptidase activity"/>
    <property type="evidence" value="ECO:0007669"/>
    <property type="project" value="UniProtKB-KW"/>
</dbReference>
<dbReference type="SUPFAM" id="SSF56672">
    <property type="entry name" value="DNA/RNA polymerases"/>
    <property type="match status" value="1"/>
</dbReference>
<evidence type="ECO:0000256" key="6">
    <source>
        <dbReference type="ARBA" id="ARBA00022801"/>
    </source>
</evidence>
<dbReference type="GO" id="GO:0003964">
    <property type="term" value="F:RNA-directed DNA polymerase activity"/>
    <property type="evidence" value="ECO:0007669"/>
    <property type="project" value="UniProtKB-KW"/>
</dbReference>
<dbReference type="GO" id="GO:0006508">
    <property type="term" value="P:proteolysis"/>
    <property type="evidence" value="ECO:0007669"/>
    <property type="project" value="UniProtKB-KW"/>
</dbReference>
<dbReference type="Proteomes" id="UP000467841">
    <property type="component" value="Unassembled WGS sequence"/>
</dbReference>
<keyword evidence="3" id="KW-0548">Nucleotidyltransferase</keyword>
<dbReference type="PROSITE" id="PS50878">
    <property type="entry name" value="RT_POL"/>
    <property type="match status" value="1"/>
</dbReference>
<dbReference type="FunFam" id="3.10.20.370:FF:000001">
    <property type="entry name" value="Retrovirus-related Pol polyprotein from transposon 17.6-like protein"/>
    <property type="match status" value="1"/>
</dbReference>
<evidence type="ECO:0000256" key="4">
    <source>
        <dbReference type="ARBA" id="ARBA00022722"/>
    </source>
</evidence>
<evidence type="ECO:0000256" key="5">
    <source>
        <dbReference type="ARBA" id="ARBA00022759"/>
    </source>
</evidence>
<dbReference type="InterPro" id="IPR041577">
    <property type="entry name" value="RT_RNaseH_2"/>
</dbReference>
<keyword evidence="2" id="KW-0808">Transferase</keyword>
<evidence type="ECO:0000259" key="9">
    <source>
        <dbReference type="PROSITE" id="PS50878"/>
    </source>
</evidence>
<evidence type="ECO:0000256" key="1">
    <source>
        <dbReference type="ARBA" id="ARBA00022670"/>
    </source>
</evidence>